<reference evidence="3 4" key="1">
    <citation type="journal article" date="2015" name="Genome Biol. Evol.">
        <title>Comparative Genomics of a Bacterivorous Green Alga Reveals Evolutionary Causalities and Consequences of Phago-Mixotrophic Mode of Nutrition.</title>
        <authorList>
            <person name="Burns J.A."/>
            <person name="Paasch A."/>
            <person name="Narechania A."/>
            <person name="Kim E."/>
        </authorList>
    </citation>
    <scope>NUCLEOTIDE SEQUENCE [LARGE SCALE GENOMIC DNA]</scope>
    <source>
        <strain evidence="3 4">PLY_AMNH</strain>
    </source>
</reference>
<evidence type="ECO:0000256" key="1">
    <source>
        <dbReference type="SAM" id="Coils"/>
    </source>
</evidence>
<protein>
    <submittedName>
        <fullName evidence="3">Uncharacterized protein</fullName>
    </submittedName>
</protein>
<dbReference type="AlphaFoldDB" id="A0AAE0BGW3"/>
<organism evidence="3 4">
    <name type="scientific">Cymbomonas tetramitiformis</name>
    <dbReference type="NCBI Taxonomy" id="36881"/>
    <lineage>
        <taxon>Eukaryota</taxon>
        <taxon>Viridiplantae</taxon>
        <taxon>Chlorophyta</taxon>
        <taxon>Pyramimonadophyceae</taxon>
        <taxon>Pyramimonadales</taxon>
        <taxon>Pyramimonadaceae</taxon>
        <taxon>Cymbomonas</taxon>
    </lineage>
</organism>
<evidence type="ECO:0000313" key="3">
    <source>
        <dbReference type="EMBL" id="KAK3236428.1"/>
    </source>
</evidence>
<keyword evidence="1" id="KW-0175">Coiled coil</keyword>
<sequence length="288" mass="31752">MRSDCLAQMKGCPPANREPTTRILRFPEPGVYVQHLLQKKVAGPPSSQPSAIVRTMLRPNRGSRLHGMFGKSLHRKLKAAPAQHALGNMSEPDASPPTARFEWPPGRAVNRIRISPPSIVSAQLAHTGLGGRPVTTRVINKELQDEEAAGMFSSPDGQPSIGQADQMWHELRNSTIKMNTLVKGLYSELRESNQKLEADMISMRADLARLAHIVRTQQREGQPKDEATDAGPPSPPSTPGEVLTLHSNDTDVDVLKRIKEEQRQEIKTLKEQLEILRGSLQQKDGDAA</sequence>
<evidence type="ECO:0000313" key="4">
    <source>
        <dbReference type="Proteomes" id="UP001190700"/>
    </source>
</evidence>
<comment type="caution">
    <text evidence="3">The sequence shown here is derived from an EMBL/GenBank/DDBJ whole genome shotgun (WGS) entry which is preliminary data.</text>
</comment>
<name>A0AAE0BGW3_9CHLO</name>
<evidence type="ECO:0000256" key="2">
    <source>
        <dbReference type="SAM" id="MobiDB-lite"/>
    </source>
</evidence>
<keyword evidence="4" id="KW-1185">Reference proteome</keyword>
<feature type="region of interest" description="Disordered" evidence="2">
    <location>
        <begin position="216"/>
        <end position="249"/>
    </location>
</feature>
<gene>
    <name evidence="3" type="ORF">CYMTET_53435</name>
</gene>
<dbReference type="EMBL" id="LGRX02035038">
    <property type="protein sequence ID" value="KAK3236428.1"/>
    <property type="molecule type" value="Genomic_DNA"/>
</dbReference>
<accession>A0AAE0BGW3</accession>
<dbReference type="Proteomes" id="UP001190700">
    <property type="component" value="Unassembled WGS sequence"/>
</dbReference>
<feature type="coiled-coil region" evidence="1">
    <location>
        <begin position="252"/>
        <end position="279"/>
    </location>
</feature>
<feature type="compositionally biased region" description="Basic and acidic residues" evidence="2">
    <location>
        <begin position="217"/>
        <end position="227"/>
    </location>
</feature>
<proteinExistence type="predicted"/>